<dbReference type="Pfam" id="PF01546">
    <property type="entry name" value="Peptidase_M20"/>
    <property type="match status" value="1"/>
</dbReference>
<proteinExistence type="predicted"/>
<dbReference type="SUPFAM" id="SSF53187">
    <property type="entry name" value="Zn-dependent exopeptidases"/>
    <property type="match status" value="1"/>
</dbReference>
<protein>
    <recommendedName>
        <fullName evidence="3">Peptidase M20 dimerisation domain-containing protein</fullName>
    </recommendedName>
</protein>
<evidence type="ECO:0000313" key="1">
    <source>
        <dbReference type="EMBL" id="GCE23862.1"/>
    </source>
</evidence>
<sequence length="134" mass="14606">MGESCQAVRAQFEQTLKSVTEADPWLKEHPLEIAWTGGQFESGEIPQDHPLVQCCGACLQDLTGHAPAIEGITAGTDLRQLVNLGQIPSLLLGPGDVRVAHMPDEHVHITEVLTAARAYILIALRFLQDDLTMQ</sequence>
<dbReference type="RefSeq" id="WP_218032217.1">
    <property type="nucleotide sequence ID" value="NZ_BIFS01000002.1"/>
</dbReference>
<evidence type="ECO:0000313" key="2">
    <source>
        <dbReference type="Proteomes" id="UP000287188"/>
    </source>
</evidence>
<dbReference type="EMBL" id="BIFS01000002">
    <property type="protein sequence ID" value="GCE23862.1"/>
    <property type="molecule type" value="Genomic_DNA"/>
</dbReference>
<organism evidence="1 2">
    <name type="scientific">Dictyobacter kobayashii</name>
    <dbReference type="NCBI Taxonomy" id="2014872"/>
    <lineage>
        <taxon>Bacteria</taxon>
        <taxon>Bacillati</taxon>
        <taxon>Chloroflexota</taxon>
        <taxon>Ktedonobacteria</taxon>
        <taxon>Ktedonobacterales</taxon>
        <taxon>Dictyobacteraceae</taxon>
        <taxon>Dictyobacter</taxon>
    </lineage>
</organism>
<keyword evidence="2" id="KW-1185">Reference proteome</keyword>
<dbReference type="Gene3D" id="3.30.70.360">
    <property type="match status" value="1"/>
</dbReference>
<dbReference type="InterPro" id="IPR002933">
    <property type="entry name" value="Peptidase_M20"/>
</dbReference>
<comment type="caution">
    <text evidence="1">The sequence shown here is derived from an EMBL/GenBank/DDBJ whole genome shotgun (WGS) entry which is preliminary data.</text>
</comment>
<dbReference type="AlphaFoldDB" id="A0A402AXM1"/>
<gene>
    <name evidence="1" type="ORF">KDK_76620</name>
</gene>
<name>A0A402AXM1_9CHLR</name>
<reference evidence="2" key="1">
    <citation type="submission" date="2018-12" db="EMBL/GenBank/DDBJ databases">
        <title>Tengunoibacter tsumagoiensis gen. nov., sp. nov., Dictyobacter kobayashii sp. nov., D. alpinus sp. nov., and D. joshuensis sp. nov. and description of Dictyobacteraceae fam. nov. within the order Ktedonobacterales isolated from Tengu-no-mugimeshi.</title>
        <authorList>
            <person name="Wang C.M."/>
            <person name="Zheng Y."/>
            <person name="Sakai Y."/>
            <person name="Toyoda A."/>
            <person name="Minakuchi Y."/>
            <person name="Abe K."/>
            <person name="Yokota A."/>
            <person name="Yabe S."/>
        </authorList>
    </citation>
    <scope>NUCLEOTIDE SEQUENCE [LARGE SCALE GENOMIC DNA]</scope>
    <source>
        <strain evidence="2">Uno11</strain>
    </source>
</reference>
<dbReference type="GO" id="GO:0016787">
    <property type="term" value="F:hydrolase activity"/>
    <property type="evidence" value="ECO:0007669"/>
    <property type="project" value="InterPro"/>
</dbReference>
<dbReference type="Proteomes" id="UP000287188">
    <property type="component" value="Unassembled WGS sequence"/>
</dbReference>
<accession>A0A402AXM1</accession>
<evidence type="ECO:0008006" key="3">
    <source>
        <dbReference type="Google" id="ProtNLM"/>
    </source>
</evidence>
<dbReference type="Gene3D" id="3.40.630.10">
    <property type="entry name" value="Zn peptidases"/>
    <property type="match status" value="1"/>
</dbReference>